<sequence>MIIWLNGPVGVGKNIVAYELNRRLSASILYRPDNIGALLKKKLPAELLLDNFQDYPEWRQWNYQLLRKISLQTSQTVIVPMRLSNATYFDEIIGKLQAAQIDVRHYTLTATPEVIKKRLQKRGDLHNQFMLSKISTTDQMDSEIEFPTILDTSTLTVPEIADKIAKDCALRIKPAMKNKYAQGAMNFGDMIRSKWN</sequence>
<dbReference type="RefSeq" id="WP_125648808.1">
    <property type="nucleotide sequence ID" value="NZ_JBHTOH010000034.1"/>
</dbReference>
<gene>
    <name evidence="1" type="ORF">ACFQ4R_05610</name>
</gene>
<dbReference type="InterPro" id="IPR027417">
    <property type="entry name" value="P-loop_NTPase"/>
</dbReference>
<protein>
    <submittedName>
        <fullName evidence="1">AAA family ATPase</fullName>
    </submittedName>
</protein>
<dbReference type="Pfam" id="PF13671">
    <property type="entry name" value="AAA_33"/>
    <property type="match status" value="1"/>
</dbReference>
<dbReference type="Gene3D" id="3.40.50.300">
    <property type="entry name" value="P-loop containing nucleotide triphosphate hydrolases"/>
    <property type="match status" value="1"/>
</dbReference>
<comment type="caution">
    <text evidence="1">The sequence shown here is derived from an EMBL/GenBank/DDBJ whole genome shotgun (WGS) entry which is preliminary data.</text>
</comment>
<evidence type="ECO:0000313" key="2">
    <source>
        <dbReference type="Proteomes" id="UP001597191"/>
    </source>
</evidence>
<name>A0ABW4BNI2_9LACO</name>
<reference evidence="2" key="1">
    <citation type="journal article" date="2019" name="Int. J. Syst. Evol. Microbiol.">
        <title>The Global Catalogue of Microorganisms (GCM) 10K type strain sequencing project: providing services to taxonomists for standard genome sequencing and annotation.</title>
        <authorList>
            <consortium name="The Broad Institute Genomics Platform"/>
            <consortium name="The Broad Institute Genome Sequencing Center for Infectious Disease"/>
            <person name="Wu L."/>
            <person name="Ma J."/>
        </authorList>
    </citation>
    <scope>NUCLEOTIDE SEQUENCE [LARGE SCALE GENOMIC DNA]</scope>
    <source>
        <strain evidence="2">CCM 8937</strain>
    </source>
</reference>
<dbReference type="SUPFAM" id="SSF52540">
    <property type="entry name" value="P-loop containing nucleoside triphosphate hydrolases"/>
    <property type="match status" value="1"/>
</dbReference>
<dbReference type="Proteomes" id="UP001597191">
    <property type="component" value="Unassembled WGS sequence"/>
</dbReference>
<proteinExistence type="predicted"/>
<organism evidence="1 2">
    <name type="scientific">Lapidilactobacillus gannanensis</name>
    <dbReference type="NCBI Taxonomy" id="2486002"/>
    <lineage>
        <taxon>Bacteria</taxon>
        <taxon>Bacillati</taxon>
        <taxon>Bacillota</taxon>
        <taxon>Bacilli</taxon>
        <taxon>Lactobacillales</taxon>
        <taxon>Lactobacillaceae</taxon>
        <taxon>Lapidilactobacillus</taxon>
    </lineage>
</organism>
<dbReference type="EMBL" id="JBHTOH010000034">
    <property type="protein sequence ID" value="MFD1411085.1"/>
    <property type="molecule type" value="Genomic_DNA"/>
</dbReference>
<keyword evidence="2" id="KW-1185">Reference proteome</keyword>
<evidence type="ECO:0000313" key="1">
    <source>
        <dbReference type="EMBL" id="MFD1411085.1"/>
    </source>
</evidence>
<accession>A0ABW4BNI2</accession>